<keyword evidence="8 10" id="KW-0460">Magnesium</keyword>
<dbReference type="HAMAP" id="MF_00185">
    <property type="entry name" value="IPP_trans"/>
    <property type="match status" value="1"/>
</dbReference>
<comment type="cofactor">
    <cofactor evidence="1 10">
        <name>Mg(2+)</name>
        <dbReference type="ChEBI" id="CHEBI:18420"/>
    </cofactor>
</comment>
<dbReference type="InterPro" id="IPR039657">
    <property type="entry name" value="Dimethylallyltransferase"/>
</dbReference>
<feature type="binding site" evidence="10">
    <location>
        <begin position="34"/>
        <end position="41"/>
    </location>
    <ligand>
        <name>ATP</name>
        <dbReference type="ChEBI" id="CHEBI:30616"/>
    </ligand>
</feature>
<feature type="site" description="Interaction with substrate tRNA" evidence="10">
    <location>
        <position position="124"/>
    </location>
</feature>
<evidence type="ECO:0000313" key="15">
    <source>
        <dbReference type="Proteomes" id="UP001500101"/>
    </source>
</evidence>
<dbReference type="Gene3D" id="1.10.287.890">
    <property type="entry name" value="Crystal structure of tRNA isopentenylpyrophosphate transferase (bh2366) domain"/>
    <property type="match status" value="1"/>
</dbReference>
<evidence type="ECO:0000256" key="13">
    <source>
        <dbReference type="RuleBase" id="RU003785"/>
    </source>
</evidence>
<dbReference type="NCBIfam" id="TIGR00174">
    <property type="entry name" value="miaA"/>
    <property type="match status" value="1"/>
</dbReference>
<evidence type="ECO:0000256" key="7">
    <source>
        <dbReference type="ARBA" id="ARBA00022840"/>
    </source>
</evidence>
<dbReference type="EC" id="2.5.1.75" evidence="10"/>
<proteinExistence type="inferred from homology"/>
<dbReference type="Proteomes" id="UP001500101">
    <property type="component" value="Unassembled WGS sequence"/>
</dbReference>
<evidence type="ECO:0000256" key="5">
    <source>
        <dbReference type="ARBA" id="ARBA00022694"/>
    </source>
</evidence>
<keyword evidence="7 10" id="KW-0067">ATP-binding</keyword>
<comment type="subunit">
    <text evidence="10">Monomer.</text>
</comment>
<dbReference type="InterPro" id="IPR027417">
    <property type="entry name" value="P-loop_NTPase"/>
</dbReference>
<organism evidence="14 15">
    <name type="scientific">Sphingobacterium kyonggiense</name>
    <dbReference type="NCBI Taxonomy" id="714075"/>
    <lineage>
        <taxon>Bacteria</taxon>
        <taxon>Pseudomonadati</taxon>
        <taxon>Bacteroidota</taxon>
        <taxon>Sphingobacteriia</taxon>
        <taxon>Sphingobacteriales</taxon>
        <taxon>Sphingobacteriaceae</taxon>
        <taxon>Sphingobacterium</taxon>
    </lineage>
</organism>
<keyword evidence="6 10" id="KW-0547">Nucleotide-binding</keyword>
<evidence type="ECO:0000256" key="10">
    <source>
        <dbReference type="HAMAP-Rule" id="MF_00185"/>
    </source>
</evidence>
<comment type="similarity">
    <text evidence="3 10 13">Belongs to the IPP transferase family.</text>
</comment>
<keyword evidence="4 10" id="KW-0808">Transferase</keyword>
<comment type="caution">
    <text evidence="14">The sequence shown here is derived from an EMBL/GenBank/DDBJ whole genome shotgun (WGS) entry which is preliminary data.</text>
</comment>
<gene>
    <name evidence="14" type="primary">miaA_2</name>
    <name evidence="10" type="synonym">miaA</name>
    <name evidence="14" type="ORF">GCM10022216_25730</name>
</gene>
<comment type="catalytic activity">
    <reaction evidence="9 10 11">
        <text>adenosine(37) in tRNA + dimethylallyl diphosphate = N(6)-dimethylallyladenosine(37) in tRNA + diphosphate</text>
        <dbReference type="Rhea" id="RHEA:26482"/>
        <dbReference type="Rhea" id="RHEA-COMP:10162"/>
        <dbReference type="Rhea" id="RHEA-COMP:10375"/>
        <dbReference type="ChEBI" id="CHEBI:33019"/>
        <dbReference type="ChEBI" id="CHEBI:57623"/>
        <dbReference type="ChEBI" id="CHEBI:74411"/>
        <dbReference type="ChEBI" id="CHEBI:74415"/>
        <dbReference type="EC" id="2.5.1.75"/>
    </reaction>
</comment>
<feature type="region of interest" description="Interaction with substrate tRNA" evidence="10">
    <location>
        <begin position="59"/>
        <end position="62"/>
    </location>
</feature>
<sequence>MDKICHLDSFENIISFINQAKEHLSPDFLIILLGPTASGKTALAVRIAHALDAEIISADSRQVYQHLDIGTGKDLKEYGDVPYHLIDIVPPTAKYNVENFKKDFQEASQLIRQKGKQVILCGGTGSYIHSLLIAQPYAGIPKNQEFQDSLASFSKEELSEQLESYEIPTDFHIDRDSKKRLIRSLEILNYLKHHEAPEKGEPIVKDYLVLGLNPGLTDRRSRIDRRLDNRLEEGLLAEVESLLAKGLSHEDLMWFGLEYKYASLYLSGEMSLADFKSKLRTEIHRYAKRQMTFFRKMEKDGVKIHWIEAKE</sequence>
<evidence type="ECO:0000313" key="14">
    <source>
        <dbReference type="EMBL" id="GAA4143659.1"/>
    </source>
</evidence>
<reference evidence="15" key="1">
    <citation type="journal article" date="2019" name="Int. J. Syst. Evol. Microbiol.">
        <title>The Global Catalogue of Microorganisms (GCM) 10K type strain sequencing project: providing services to taxonomists for standard genome sequencing and annotation.</title>
        <authorList>
            <consortium name="The Broad Institute Genomics Platform"/>
            <consortium name="The Broad Institute Genome Sequencing Center for Infectious Disease"/>
            <person name="Wu L."/>
            <person name="Ma J."/>
        </authorList>
    </citation>
    <scope>NUCLEOTIDE SEQUENCE [LARGE SCALE GENOMIC DNA]</scope>
    <source>
        <strain evidence="15">JCM 16704</strain>
    </source>
</reference>
<evidence type="ECO:0000256" key="6">
    <source>
        <dbReference type="ARBA" id="ARBA00022741"/>
    </source>
</evidence>
<comment type="caution">
    <text evidence="10">Lacks conserved residue(s) required for the propagation of feature annotation.</text>
</comment>
<name>A0ABP7YYK5_9SPHI</name>
<evidence type="ECO:0000256" key="8">
    <source>
        <dbReference type="ARBA" id="ARBA00022842"/>
    </source>
</evidence>
<feature type="binding site" evidence="10">
    <location>
        <begin position="36"/>
        <end position="41"/>
    </location>
    <ligand>
        <name>substrate</name>
    </ligand>
</feature>
<dbReference type="RefSeq" id="WP_344675162.1">
    <property type="nucleotide sequence ID" value="NZ_BAAAZI010000011.1"/>
</dbReference>
<comment type="function">
    <text evidence="2 10 12">Catalyzes the transfer of a dimethylallyl group onto the adenine at position 37 in tRNAs that read codons beginning with uridine, leading to the formation of N6-(dimethylallyl)adenosine (i(6)A).</text>
</comment>
<dbReference type="Gene3D" id="3.40.50.300">
    <property type="entry name" value="P-loop containing nucleotide triphosphate hydrolases"/>
    <property type="match status" value="1"/>
</dbReference>
<evidence type="ECO:0000256" key="1">
    <source>
        <dbReference type="ARBA" id="ARBA00001946"/>
    </source>
</evidence>
<dbReference type="InterPro" id="IPR018022">
    <property type="entry name" value="IPT"/>
</dbReference>
<evidence type="ECO:0000256" key="3">
    <source>
        <dbReference type="ARBA" id="ARBA00005842"/>
    </source>
</evidence>
<evidence type="ECO:0000256" key="2">
    <source>
        <dbReference type="ARBA" id="ARBA00003213"/>
    </source>
</evidence>
<dbReference type="Pfam" id="PF01715">
    <property type="entry name" value="IPPT"/>
    <property type="match status" value="1"/>
</dbReference>
<dbReference type="PANTHER" id="PTHR11088:SF60">
    <property type="entry name" value="TRNA DIMETHYLALLYLTRANSFERASE"/>
    <property type="match status" value="1"/>
</dbReference>
<evidence type="ECO:0000256" key="11">
    <source>
        <dbReference type="RuleBase" id="RU003783"/>
    </source>
</evidence>
<dbReference type="SUPFAM" id="SSF52540">
    <property type="entry name" value="P-loop containing nucleoside triphosphate hydrolases"/>
    <property type="match status" value="2"/>
</dbReference>
<dbReference type="PANTHER" id="PTHR11088">
    <property type="entry name" value="TRNA DIMETHYLALLYLTRANSFERASE"/>
    <property type="match status" value="1"/>
</dbReference>
<dbReference type="EMBL" id="BAAAZI010000011">
    <property type="protein sequence ID" value="GAA4143659.1"/>
    <property type="molecule type" value="Genomic_DNA"/>
</dbReference>
<keyword evidence="15" id="KW-1185">Reference proteome</keyword>
<evidence type="ECO:0000256" key="12">
    <source>
        <dbReference type="RuleBase" id="RU003784"/>
    </source>
</evidence>
<evidence type="ECO:0000256" key="4">
    <source>
        <dbReference type="ARBA" id="ARBA00022679"/>
    </source>
</evidence>
<keyword evidence="5 10" id="KW-0819">tRNA processing</keyword>
<protein>
    <recommendedName>
        <fullName evidence="10">tRNA dimethylallyltransferase</fullName>
        <ecNumber evidence="10">2.5.1.75</ecNumber>
    </recommendedName>
    <alternativeName>
        <fullName evidence="10">Dimethylallyl diphosphate:tRNA dimethylallyltransferase</fullName>
        <shortName evidence="10">DMAPP:tRNA dimethylallyltransferase</shortName>
        <shortName evidence="10">DMATase</shortName>
    </alternativeName>
    <alternativeName>
        <fullName evidence="10">Isopentenyl-diphosphate:tRNA isopentenyltransferase</fullName>
        <shortName evidence="10">IPP transferase</shortName>
        <shortName evidence="10">IPPT</shortName>
        <shortName evidence="10">IPTase</shortName>
    </alternativeName>
</protein>
<evidence type="ECO:0000256" key="9">
    <source>
        <dbReference type="ARBA" id="ARBA00049563"/>
    </source>
</evidence>
<accession>A0ABP7YYK5</accession>